<dbReference type="CDD" id="cd02430">
    <property type="entry name" value="PTH2"/>
    <property type="match status" value="1"/>
</dbReference>
<evidence type="ECO:0000256" key="9">
    <source>
        <dbReference type="HAMAP-Rule" id="MF_00628"/>
    </source>
</evidence>
<evidence type="ECO:0000256" key="7">
    <source>
        <dbReference type="ARBA" id="ARBA00048707"/>
    </source>
</evidence>
<keyword evidence="4 9" id="KW-0963">Cytoplasm</keyword>
<dbReference type="HAMAP" id="MF_00628">
    <property type="entry name" value="Pept_tRNA_hydro_arch"/>
    <property type="match status" value="1"/>
</dbReference>
<evidence type="ECO:0000313" key="10">
    <source>
        <dbReference type="EMBL" id="RWX72853.1"/>
    </source>
</evidence>
<dbReference type="GO" id="GO:0004045">
    <property type="term" value="F:peptidyl-tRNA hydrolase activity"/>
    <property type="evidence" value="ECO:0007669"/>
    <property type="project" value="UniProtKB-UniRule"/>
</dbReference>
<proteinExistence type="inferred from homology"/>
<dbReference type="InterPro" id="IPR023476">
    <property type="entry name" value="Pep_tRNA_hydro_II_dom_sf"/>
</dbReference>
<evidence type="ECO:0000256" key="5">
    <source>
        <dbReference type="ARBA" id="ARBA00022801"/>
    </source>
</evidence>
<dbReference type="PANTHER" id="PTHR12649">
    <property type="entry name" value="PEPTIDYL-TRNA HYDROLASE 2"/>
    <property type="match status" value="1"/>
</dbReference>
<comment type="subcellular location">
    <subcellularLocation>
        <location evidence="2 9">Cytoplasm</location>
    </subcellularLocation>
</comment>
<evidence type="ECO:0000256" key="6">
    <source>
        <dbReference type="ARBA" id="ARBA00038050"/>
    </source>
</evidence>
<comment type="function">
    <text evidence="1 9">The natural substrate for this enzyme may be peptidyl-tRNAs which drop off the ribosome during protein synthesis.</text>
</comment>
<dbReference type="NCBIfam" id="NF003314">
    <property type="entry name" value="PRK04322.1"/>
    <property type="match status" value="1"/>
</dbReference>
<dbReference type="Proteomes" id="UP000288215">
    <property type="component" value="Unassembled WGS sequence"/>
</dbReference>
<name>A0A444L5K1_METS7</name>
<dbReference type="GO" id="GO:0005829">
    <property type="term" value="C:cytosol"/>
    <property type="evidence" value="ECO:0007669"/>
    <property type="project" value="TreeGrafter"/>
</dbReference>
<reference evidence="10 11" key="1">
    <citation type="submission" date="2018-12" db="EMBL/GenBank/DDBJ databases">
        <title>The complete genome of the methanogenic archaea of the candidate phylum Verstraetearchaeota, obtained from the metagenome of underground thermal water.</title>
        <authorList>
            <person name="Kadnikov V.V."/>
            <person name="Mardanov A.V."/>
            <person name="Beletsky A.V."/>
            <person name="Karnachuk O.V."/>
            <person name="Ravin N.V."/>
        </authorList>
    </citation>
    <scope>NUCLEOTIDE SEQUENCE [LARGE SCALE GENOMIC DNA]</scope>
    <source>
        <strain evidence="10">Ch88</strain>
    </source>
</reference>
<evidence type="ECO:0000313" key="11">
    <source>
        <dbReference type="Proteomes" id="UP000288215"/>
    </source>
</evidence>
<dbReference type="GO" id="GO:0006412">
    <property type="term" value="P:translation"/>
    <property type="evidence" value="ECO:0007669"/>
    <property type="project" value="UniProtKB-UniRule"/>
</dbReference>
<protein>
    <recommendedName>
        <fullName evidence="8 9">Peptidyl-tRNA hydrolase</fullName>
        <shortName evidence="9">PTH</shortName>
        <ecNumber evidence="3 9">3.1.1.29</ecNumber>
    </recommendedName>
</protein>
<dbReference type="Pfam" id="PF01981">
    <property type="entry name" value="PTH2"/>
    <property type="match status" value="1"/>
</dbReference>
<dbReference type="AlphaFoldDB" id="A0A444L5K1"/>
<dbReference type="FunFam" id="3.40.1490.10:FF:000001">
    <property type="entry name" value="Peptidyl-tRNA hydrolase 2"/>
    <property type="match status" value="1"/>
</dbReference>
<dbReference type="NCBIfam" id="TIGR00283">
    <property type="entry name" value="arch_pth2"/>
    <property type="match status" value="1"/>
</dbReference>
<keyword evidence="5 9" id="KW-0378">Hydrolase</keyword>
<dbReference type="EC" id="3.1.1.29" evidence="3 9"/>
<comment type="similarity">
    <text evidence="6 9">Belongs to the PTH2 family.</text>
</comment>
<dbReference type="EMBL" id="RXGA01000003">
    <property type="protein sequence ID" value="RWX72853.1"/>
    <property type="molecule type" value="Genomic_DNA"/>
</dbReference>
<evidence type="ECO:0000256" key="2">
    <source>
        <dbReference type="ARBA" id="ARBA00004496"/>
    </source>
</evidence>
<evidence type="ECO:0000256" key="4">
    <source>
        <dbReference type="ARBA" id="ARBA00022490"/>
    </source>
</evidence>
<evidence type="ECO:0000256" key="3">
    <source>
        <dbReference type="ARBA" id="ARBA00013260"/>
    </source>
</evidence>
<gene>
    <name evidence="9" type="primary">pth</name>
    <name evidence="10" type="ORF">Metus_0827</name>
</gene>
<evidence type="ECO:0000256" key="8">
    <source>
        <dbReference type="ARBA" id="ARBA00050038"/>
    </source>
</evidence>
<sequence>MRFQYKQAIVVRQDLKMSKGKTAAQVAHASVSSYLSAARARPIWAEAWLEEGQKKVVLKAPSLSEVLELKERADRERVPNALIQDAGLTELEPGTVTCLGIGPAPSEDIDRITGKLKLL</sequence>
<organism evidence="10 11">
    <name type="scientific">Methanosuratincola subterraneus</name>
    <dbReference type="NCBI Taxonomy" id="2593994"/>
    <lineage>
        <taxon>Archaea</taxon>
        <taxon>Thermoproteota</taxon>
        <taxon>Methanosuratincolia</taxon>
        <taxon>Candidatus Methanomethylicales</taxon>
        <taxon>Candidatus Methanomethylicaceae</taxon>
        <taxon>Candidatus Methanosuratincola (ex Vanwonterghem et al. 2016)</taxon>
    </lineage>
</organism>
<accession>A0A444L5K1</accession>
<dbReference type="PANTHER" id="PTHR12649:SF11">
    <property type="entry name" value="PEPTIDYL-TRNA HYDROLASE 2, MITOCHONDRIAL"/>
    <property type="match status" value="1"/>
</dbReference>
<dbReference type="InterPro" id="IPR002833">
    <property type="entry name" value="PTH2"/>
</dbReference>
<dbReference type="SUPFAM" id="SSF102462">
    <property type="entry name" value="Peptidyl-tRNA hydrolase II"/>
    <property type="match status" value="1"/>
</dbReference>
<evidence type="ECO:0000256" key="1">
    <source>
        <dbReference type="ARBA" id="ARBA00003043"/>
    </source>
</evidence>
<comment type="catalytic activity">
    <reaction evidence="7 9">
        <text>an N-acyl-L-alpha-aminoacyl-tRNA + H2O = an N-acyl-L-amino acid + a tRNA + H(+)</text>
        <dbReference type="Rhea" id="RHEA:54448"/>
        <dbReference type="Rhea" id="RHEA-COMP:10123"/>
        <dbReference type="Rhea" id="RHEA-COMP:13883"/>
        <dbReference type="ChEBI" id="CHEBI:15377"/>
        <dbReference type="ChEBI" id="CHEBI:15378"/>
        <dbReference type="ChEBI" id="CHEBI:59874"/>
        <dbReference type="ChEBI" id="CHEBI:78442"/>
        <dbReference type="ChEBI" id="CHEBI:138191"/>
        <dbReference type="EC" id="3.1.1.29"/>
    </reaction>
</comment>
<dbReference type="InterPro" id="IPR034759">
    <property type="entry name" value="Pept_tRNA_hydro_arch"/>
</dbReference>
<comment type="caution">
    <text evidence="10">The sequence shown here is derived from an EMBL/GenBank/DDBJ whole genome shotgun (WGS) entry which is preliminary data.</text>
</comment>
<dbReference type="Gene3D" id="3.40.1490.10">
    <property type="entry name" value="Bit1"/>
    <property type="match status" value="1"/>
</dbReference>